<comment type="catalytic activity">
    <reaction evidence="7">
        <text>a peptidoglycan chain = a peptidoglycan chain with N-acetyl-1,6-anhydromuramyl-[peptide] at the reducing end + a peptidoglycan chain with N-acetylglucosamine at the non-reducing end.</text>
        <dbReference type="EC" id="4.2.2.29"/>
    </reaction>
</comment>
<feature type="compositionally biased region" description="Basic and acidic residues" evidence="8">
    <location>
        <begin position="29"/>
        <end position="95"/>
    </location>
</feature>
<dbReference type="AlphaFoldDB" id="A0A1T5JH04"/>
<feature type="compositionally biased region" description="Basic and acidic residues" evidence="8">
    <location>
        <begin position="166"/>
        <end position="188"/>
    </location>
</feature>
<evidence type="ECO:0000256" key="8">
    <source>
        <dbReference type="SAM" id="MobiDB-lite"/>
    </source>
</evidence>
<keyword evidence="4 7" id="KW-0472">Membrane</keyword>
<dbReference type="GO" id="GO:0009252">
    <property type="term" value="P:peptidoglycan biosynthetic process"/>
    <property type="evidence" value="ECO:0007669"/>
    <property type="project" value="UniProtKB-UniRule"/>
</dbReference>
<feature type="compositionally biased region" description="Low complexity" evidence="8">
    <location>
        <begin position="139"/>
        <end position="155"/>
    </location>
</feature>
<organism evidence="9 10">
    <name type="scientific">Okibacterium fritillariae</name>
    <dbReference type="NCBI Taxonomy" id="123320"/>
    <lineage>
        <taxon>Bacteria</taxon>
        <taxon>Bacillati</taxon>
        <taxon>Actinomycetota</taxon>
        <taxon>Actinomycetes</taxon>
        <taxon>Micrococcales</taxon>
        <taxon>Microbacteriaceae</taxon>
        <taxon>Okibacterium</taxon>
    </lineage>
</organism>
<feature type="region of interest" description="Disordered" evidence="8">
    <location>
        <begin position="1"/>
        <end position="270"/>
    </location>
</feature>
<reference evidence="9 10" key="1">
    <citation type="submission" date="2017-02" db="EMBL/GenBank/DDBJ databases">
        <authorList>
            <person name="Peterson S.W."/>
        </authorList>
    </citation>
    <scope>NUCLEOTIDE SEQUENCE [LARGE SCALE GENOMIC DNA]</scope>
    <source>
        <strain evidence="9 10">VKM Ac-2059</strain>
    </source>
</reference>
<dbReference type="Gene3D" id="3.30.1490.480">
    <property type="entry name" value="Endolytic murein transglycosylase"/>
    <property type="match status" value="1"/>
</dbReference>
<comment type="function">
    <text evidence="7">Functions as a peptidoglycan terminase that cleaves nascent peptidoglycan strands endolytically to terminate their elongation.</text>
</comment>
<dbReference type="NCBIfam" id="TIGR00247">
    <property type="entry name" value="endolytic transglycosylase MltG"/>
    <property type="match status" value="1"/>
</dbReference>
<protein>
    <recommendedName>
        <fullName evidence="7">Endolytic murein transglycosylase</fullName>
        <ecNumber evidence="7">4.2.2.29</ecNumber>
    </recommendedName>
    <alternativeName>
        <fullName evidence="7">Peptidoglycan lytic transglycosylase</fullName>
    </alternativeName>
    <alternativeName>
        <fullName evidence="7">Peptidoglycan polymerization terminase</fullName>
    </alternativeName>
</protein>
<feature type="compositionally biased region" description="Basic and acidic residues" evidence="8">
    <location>
        <begin position="111"/>
        <end position="136"/>
    </location>
</feature>
<keyword evidence="3 7" id="KW-1133">Transmembrane helix</keyword>
<feature type="compositionally biased region" description="Basic and acidic residues" evidence="8">
    <location>
        <begin position="216"/>
        <end position="228"/>
    </location>
</feature>
<keyword evidence="5 7" id="KW-0456">Lyase</keyword>
<evidence type="ECO:0000313" key="10">
    <source>
        <dbReference type="Proteomes" id="UP000190857"/>
    </source>
</evidence>
<evidence type="ECO:0000256" key="1">
    <source>
        <dbReference type="ARBA" id="ARBA00022475"/>
    </source>
</evidence>
<keyword evidence="6 7" id="KW-0961">Cell wall biogenesis/degradation</keyword>
<dbReference type="Pfam" id="PF02618">
    <property type="entry name" value="YceG"/>
    <property type="match status" value="1"/>
</dbReference>
<dbReference type="EC" id="4.2.2.29" evidence="7"/>
<keyword evidence="1 7" id="KW-1003">Cell membrane</keyword>
<dbReference type="PANTHER" id="PTHR30518:SF2">
    <property type="entry name" value="ENDOLYTIC MUREIN TRANSGLYCOSYLASE"/>
    <property type="match status" value="1"/>
</dbReference>
<evidence type="ECO:0000256" key="4">
    <source>
        <dbReference type="ARBA" id="ARBA00023136"/>
    </source>
</evidence>
<dbReference type="InterPro" id="IPR003770">
    <property type="entry name" value="MLTG-like"/>
</dbReference>
<dbReference type="GO" id="GO:0005886">
    <property type="term" value="C:plasma membrane"/>
    <property type="evidence" value="ECO:0007669"/>
    <property type="project" value="UniProtKB-SubCell"/>
</dbReference>
<proteinExistence type="inferred from homology"/>
<comment type="subcellular location">
    <subcellularLocation>
        <location evidence="7">Cell membrane</location>
        <topology evidence="7">Single-pass membrane protein</topology>
    </subcellularLocation>
</comment>
<feature type="transmembrane region" description="Helical" evidence="7">
    <location>
        <begin position="278"/>
        <end position="299"/>
    </location>
</feature>
<evidence type="ECO:0000313" key="9">
    <source>
        <dbReference type="EMBL" id="SKC50719.1"/>
    </source>
</evidence>
<name>A0A1T5JH04_9MICO</name>
<dbReference type="EMBL" id="FUZP01000001">
    <property type="protein sequence ID" value="SKC50719.1"/>
    <property type="molecule type" value="Genomic_DNA"/>
</dbReference>
<dbReference type="GO" id="GO:0071555">
    <property type="term" value="P:cell wall organization"/>
    <property type="evidence" value="ECO:0007669"/>
    <property type="project" value="UniProtKB-KW"/>
</dbReference>
<feature type="compositionally biased region" description="Basic and acidic residues" evidence="8">
    <location>
        <begin position="1"/>
        <end position="12"/>
    </location>
</feature>
<comment type="similarity">
    <text evidence="7">Belongs to the transglycosylase MltG family.</text>
</comment>
<keyword evidence="10" id="KW-1185">Reference proteome</keyword>
<feature type="compositionally biased region" description="Low complexity" evidence="8">
    <location>
        <begin position="241"/>
        <end position="255"/>
    </location>
</feature>
<evidence type="ECO:0000256" key="5">
    <source>
        <dbReference type="ARBA" id="ARBA00023239"/>
    </source>
</evidence>
<evidence type="ECO:0000256" key="7">
    <source>
        <dbReference type="HAMAP-Rule" id="MF_02065"/>
    </source>
</evidence>
<feature type="site" description="Important for catalytic activity" evidence="7">
    <location>
        <position position="499"/>
    </location>
</feature>
<evidence type="ECO:0000256" key="6">
    <source>
        <dbReference type="ARBA" id="ARBA00023316"/>
    </source>
</evidence>
<keyword evidence="2 7" id="KW-0812">Transmembrane</keyword>
<evidence type="ECO:0000256" key="3">
    <source>
        <dbReference type="ARBA" id="ARBA00022989"/>
    </source>
</evidence>
<gene>
    <name evidence="7" type="primary">mltG</name>
    <name evidence="9" type="ORF">SAMN06309945_1544</name>
</gene>
<dbReference type="STRING" id="123320.SAMN06309945_1544"/>
<sequence>MAEKPDSRDPFHHIFGHSDGASPSGAPGSKRELSRRERREAAERAEAEREASSGTRAAEEAAQHAREDEERAAAAAEIRARSERENEAVRARVNEKQSASARAGEGSQRQSADEGVHREDRSRRAQADERRARAEADAEAAAAEQAAPVSARVAATHGSLPNVTPTDHESPHRTDADTGTGRGDRTAHGNDPSVSAAAPTSADNTASDPEAGDSSDITKRHDPSDAEWLRVITGAVDTTPGDEPAAGGPGAAASSRSDRRRSTHLEYDQHEKKSRKGLIAGIVIVVVLALIVGGGVYAWNAIVPGITSIFATNEPDDYEGSGSGEVLVTIISGDNGSDIAKTLKDEGVIASQDAFYQLLLAQADPPVFQPGTYALAKKMSARSALDALQDPASKQANGFVIPEGTAMKDAFDLISSGTGVSVDDLNAAAADTASFGLPAEAKTLEGFLFPATYEFEPNTSAHDILKRLVDRMYQALDKAGVAPENRWNTVVLAALVQREAGLRDDYPKVARVFLNRSDPALWPSGLLQSDATVAYGTGNTHLVTTTDAERADANNPYNTYVHPGMVVGPISNPGDIAIDAAVHPADGSWLYFVTWNLETGETVFSNTLDEHEAGVRKWQQWMKDNPDYGG</sequence>
<accession>A0A1T5JH04</accession>
<dbReference type="Proteomes" id="UP000190857">
    <property type="component" value="Unassembled WGS sequence"/>
</dbReference>
<dbReference type="PANTHER" id="PTHR30518">
    <property type="entry name" value="ENDOLYTIC MUREIN TRANSGLYCOSYLASE"/>
    <property type="match status" value="1"/>
</dbReference>
<dbReference type="CDD" id="cd08010">
    <property type="entry name" value="MltG_like"/>
    <property type="match status" value="1"/>
</dbReference>
<dbReference type="HAMAP" id="MF_02065">
    <property type="entry name" value="MltG"/>
    <property type="match status" value="1"/>
</dbReference>
<dbReference type="GO" id="GO:0008932">
    <property type="term" value="F:lytic endotransglycosylase activity"/>
    <property type="evidence" value="ECO:0007669"/>
    <property type="project" value="UniProtKB-UniRule"/>
</dbReference>
<dbReference type="RefSeq" id="WP_234991008.1">
    <property type="nucleotide sequence ID" value="NZ_FUZP01000001.1"/>
</dbReference>
<dbReference type="Gene3D" id="3.30.160.60">
    <property type="entry name" value="Classic Zinc Finger"/>
    <property type="match status" value="1"/>
</dbReference>
<evidence type="ECO:0000256" key="2">
    <source>
        <dbReference type="ARBA" id="ARBA00022692"/>
    </source>
</evidence>